<comment type="caution">
    <text evidence="1">The sequence shown here is derived from an EMBL/GenBank/DDBJ whole genome shotgun (WGS) entry which is preliminary data.</text>
</comment>
<gene>
    <name evidence="1" type="ORF">OX90_16635</name>
</gene>
<dbReference type="Pfam" id="PF05954">
    <property type="entry name" value="Phage_GPD"/>
    <property type="match status" value="1"/>
</dbReference>
<dbReference type="Proteomes" id="UP000037201">
    <property type="component" value="Unassembled WGS sequence"/>
</dbReference>
<sequence>PNRHSLRQAGQELRSHGHAGLQPTLYAAILFVQNLVISDLIGQFTAQNNRLITFDSPLPPEQELVLESFSGEEGLSILFEYELQLLSSDAKIELKKLIGKKVSMEITLADGGTKVISGHCSHFNHAGANGGIANYAATVVPWLWILSRRRDSRIFQDKSVEDIIREVFAYYLSLADYEFRLRRR</sequence>
<dbReference type="Gene3D" id="2.30.110.50">
    <property type="match status" value="1"/>
</dbReference>
<feature type="non-terminal residue" evidence="1">
    <location>
        <position position="1"/>
    </location>
</feature>
<evidence type="ECO:0000313" key="2">
    <source>
        <dbReference type="Proteomes" id="UP000037201"/>
    </source>
</evidence>
<name>A0ABR5JLU3_9PSED</name>
<dbReference type="SUPFAM" id="SSF69279">
    <property type="entry name" value="Phage tail proteins"/>
    <property type="match status" value="1"/>
</dbReference>
<reference evidence="1 2" key="1">
    <citation type="submission" date="2015-09" db="EMBL/GenBank/DDBJ databases">
        <title>Genome analysis of Pseudomonas syringae pv. porri LMG.</title>
        <authorList>
            <person name="Rombouts S."/>
        </authorList>
    </citation>
    <scope>NUCLEOTIDE SEQUENCE [LARGE SCALE GENOMIC DNA]</scope>
    <source>
        <strain evidence="1 2">LMG 28496</strain>
    </source>
</reference>
<evidence type="ECO:0000313" key="1">
    <source>
        <dbReference type="EMBL" id="KOP56903.1"/>
    </source>
</evidence>
<proteinExistence type="predicted"/>
<accession>A0ABR5JLU3</accession>
<keyword evidence="2" id="KW-1185">Reference proteome</keyword>
<protein>
    <submittedName>
        <fullName evidence="1">Uncharacterized protein</fullName>
    </submittedName>
</protein>
<dbReference type="Gene3D" id="3.55.50.10">
    <property type="entry name" value="Baseplate protein-like domains"/>
    <property type="match status" value="1"/>
</dbReference>
<dbReference type="EMBL" id="JUEU01000185">
    <property type="protein sequence ID" value="KOP56903.1"/>
    <property type="molecule type" value="Genomic_DNA"/>
</dbReference>
<organism evidence="1 2">
    <name type="scientific">Pseudomonas coronafaciens pv. porri</name>
    <dbReference type="NCBI Taxonomy" id="83964"/>
    <lineage>
        <taxon>Bacteria</taxon>
        <taxon>Pseudomonadati</taxon>
        <taxon>Pseudomonadota</taxon>
        <taxon>Gammaproteobacteria</taxon>
        <taxon>Pseudomonadales</taxon>
        <taxon>Pseudomonadaceae</taxon>
        <taxon>Pseudomonas</taxon>
        <taxon>Pseudomonas coronafaciens</taxon>
    </lineage>
</organism>